<evidence type="ECO:0000256" key="5">
    <source>
        <dbReference type="ARBA" id="ARBA00022989"/>
    </source>
</evidence>
<organism evidence="9 10">
    <name type="scientific">Nonlabens ponticola</name>
    <dbReference type="NCBI Taxonomy" id="2496866"/>
    <lineage>
        <taxon>Bacteria</taxon>
        <taxon>Pseudomonadati</taxon>
        <taxon>Bacteroidota</taxon>
        <taxon>Flavobacteriia</taxon>
        <taxon>Flavobacteriales</taxon>
        <taxon>Flavobacteriaceae</taxon>
        <taxon>Nonlabens</taxon>
    </lineage>
</organism>
<dbReference type="AlphaFoldDB" id="A0A3S9MXV7"/>
<feature type="transmembrane region" description="Helical" evidence="7">
    <location>
        <begin position="114"/>
        <end position="137"/>
    </location>
</feature>
<evidence type="ECO:0000256" key="1">
    <source>
        <dbReference type="ARBA" id="ARBA00004651"/>
    </source>
</evidence>
<dbReference type="OrthoDB" id="9791874at2"/>
<gene>
    <name evidence="9" type="ORF">EJ995_06905</name>
</gene>
<keyword evidence="3" id="KW-1003">Cell membrane</keyword>
<evidence type="ECO:0000256" key="3">
    <source>
        <dbReference type="ARBA" id="ARBA00022475"/>
    </source>
</evidence>
<evidence type="ECO:0000259" key="8">
    <source>
        <dbReference type="Pfam" id="PF03458"/>
    </source>
</evidence>
<dbReference type="GO" id="GO:0005886">
    <property type="term" value="C:plasma membrane"/>
    <property type="evidence" value="ECO:0007669"/>
    <property type="project" value="UniProtKB-SubCell"/>
</dbReference>
<proteinExistence type="inferred from homology"/>
<evidence type="ECO:0000256" key="4">
    <source>
        <dbReference type="ARBA" id="ARBA00022692"/>
    </source>
</evidence>
<dbReference type="InterPro" id="IPR005115">
    <property type="entry name" value="Gly_transporter"/>
</dbReference>
<feature type="transmembrane region" description="Helical" evidence="7">
    <location>
        <begin position="149"/>
        <end position="167"/>
    </location>
</feature>
<feature type="transmembrane region" description="Helical" evidence="7">
    <location>
        <begin position="90"/>
        <end position="108"/>
    </location>
</feature>
<evidence type="ECO:0000256" key="2">
    <source>
        <dbReference type="ARBA" id="ARBA00008193"/>
    </source>
</evidence>
<dbReference type="Proteomes" id="UP000279600">
    <property type="component" value="Chromosome"/>
</dbReference>
<keyword evidence="4 7" id="KW-0812">Transmembrane</keyword>
<keyword evidence="10" id="KW-1185">Reference proteome</keyword>
<dbReference type="EMBL" id="CP034549">
    <property type="protein sequence ID" value="AZQ43974.1"/>
    <property type="molecule type" value="Genomic_DNA"/>
</dbReference>
<feature type="domain" description="Glycine transporter" evidence="8">
    <location>
        <begin position="6"/>
        <end position="80"/>
    </location>
</feature>
<feature type="transmembrane region" description="Helical" evidence="7">
    <location>
        <begin position="65"/>
        <end position="83"/>
    </location>
</feature>
<sequence>MNIIEIMDLLGTIAFAVSGALAAFSKRLDAFGIVIIAFVTSAGGGTLRDILIGVKPVSWMTNMNLVYTILICVVITFIFRTWLLKLRKTLFLFDAIGIGLYTIVGVEMGIQTGLHPFICITLGCITACFGGVIRDILVNEIPVIFRKNVYATACIFGGGVYFLLLKVGMLEQFVFPISAIAVIAMRVLAVVFKWQLPSPYGKAGGAQGMQTRF</sequence>
<keyword evidence="5 7" id="KW-1133">Transmembrane helix</keyword>
<protein>
    <submittedName>
        <fullName evidence="9">Trimeric intracellular cation channel family protein</fullName>
    </submittedName>
</protein>
<feature type="transmembrane region" description="Helical" evidence="7">
    <location>
        <begin position="173"/>
        <end position="192"/>
    </location>
</feature>
<accession>A0A3S9MXV7</accession>
<evidence type="ECO:0000313" key="9">
    <source>
        <dbReference type="EMBL" id="AZQ43974.1"/>
    </source>
</evidence>
<feature type="transmembrane region" description="Helical" evidence="7">
    <location>
        <begin position="6"/>
        <end position="24"/>
    </location>
</feature>
<reference evidence="9 10" key="1">
    <citation type="submission" date="2018-12" db="EMBL/GenBank/DDBJ databases">
        <title>Complete genome of Nonlabens sp. MJ115.</title>
        <authorList>
            <person name="Choi H.S."/>
            <person name="Jung J."/>
        </authorList>
    </citation>
    <scope>NUCLEOTIDE SEQUENCE [LARGE SCALE GENOMIC DNA]</scope>
    <source>
        <strain evidence="9 10">MJ115</strain>
    </source>
</reference>
<feature type="transmembrane region" description="Helical" evidence="7">
    <location>
        <begin position="31"/>
        <end position="53"/>
    </location>
</feature>
<dbReference type="Pfam" id="PF03458">
    <property type="entry name" value="Gly_transporter"/>
    <property type="match status" value="2"/>
</dbReference>
<evidence type="ECO:0000256" key="7">
    <source>
        <dbReference type="SAM" id="Phobius"/>
    </source>
</evidence>
<evidence type="ECO:0000313" key="10">
    <source>
        <dbReference type="Proteomes" id="UP000279600"/>
    </source>
</evidence>
<evidence type="ECO:0000256" key="6">
    <source>
        <dbReference type="ARBA" id="ARBA00023136"/>
    </source>
</evidence>
<comment type="subcellular location">
    <subcellularLocation>
        <location evidence="1">Cell membrane</location>
        <topology evidence="1">Multi-pass membrane protein</topology>
    </subcellularLocation>
</comment>
<dbReference type="RefSeq" id="WP_126446953.1">
    <property type="nucleotide sequence ID" value="NZ_CP034549.1"/>
</dbReference>
<feature type="domain" description="Glycine transporter" evidence="8">
    <location>
        <begin position="92"/>
        <end position="164"/>
    </location>
</feature>
<name>A0A3S9MXV7_9FLAO</name>
<comment type="similarity">
    <text evidence="2">Belongs to the UPF0126 family.</text>
</comment>
<keyword evidence="6 7" id="KW-0472">Membrane</keyword>
<dbReference type="PANTHER" id="PTHR30506">
    <property type="entry name" value="INNER MEMBRANE PROTEIN"/>
    <property type="match status" value="1"/>
</dbReference>
<dbReference type="PANTHER" id="PTHR30506:SF3">
    <property type="entry name" value="UPF0126 INNER MEMBRANE PROTEIN YADS-RELATED"/>
    <property type="match status" value="1"/>
</dbReference>
<dbReference type="KEGG" id="noj:EJ995_06905"/>